<dbReference type="InterPro" id="IPR052776">
    <property type="entry name" value="Chloro_ReproSupport/MetalTrans"/>
</dbReference>
<sequence length="369" mass="36729">MPRPPQVQVGLLRMGRSSRLLLAAVVSSLVFGLARCFSAGGPGVNSSRRPAPLAAGLCGHQSHALSHGCRNGQGHLPSRPAATEVVPAVSGDDGSNPLRRVVVTASSVGLCLVGLVLAASKFEVLAHNSISFVSGSGALAATAAGGAAGALHTLAGPDHLAALAPLVTGGRQKPTTAFLLGALWGSGHAAGQVLLGLAALAARAGLFASFGWMSIVASSLRKIGGGLVGAALIFIGLVGFQEVREARRAAAAGEVAEHAEDAASKYGWATFATGVAHGLQPDALLFIMPALALPAKAAIGFVIAFGVGTLLSMGVCGVFLAQLCRNNPGRVELISTTASCVAIVLGAAILATCFGLDIPLLGLSAIGRG</sequence>
<protein>
    <recommendedName>
        <fullName evidence="4">Urease accessory protein UreH-like transmembrane domain-containing protein</fullName>
    </recommendedName>
</protein>
<feature type="transmembrane region" description="Helical" evidence="1">
    <location>
        <begin position="193"/>
        <end position="217"/>
    </location>
</feature>
<organism evidence="2 3">
    <name type="scientific">Polarella glacialis</name>
    <name type="common">Dinoflagellate</name>
    <dbReference type="NCBI Taxonomy" id="89957"/>
    <lineage>
        <taxon>Eukaryota</taxon>
        <taxon>Sar</taxon>
        <taxon>Alveolata</taxon>
        <taxon>Dinophyceae</taxon>
        <taxon>Suessiales</taxon>
        <taxon>Suessiaceae</taxon>
        <taxon>Polarella</taxon>
    </lineage>
</organism>
<dbReference type="Proteomes" id="UP000654075">
    <property type="component" value="Unassembled WGS sequence"/>
</dbReference>
<evidence type="ECO:0000256" key="1">
    <source>
        <dbReference type="SAM" id="Phobius"/>
    </source>
</evidence>
<dbReference type="EMBL" id="CAJNNV010028149">
    <property type="protein sequence ID" value="CAE8623334.1"/>
    <property type="molecule type" value="Genomic_DNA"/>
</dbReference>
<gene>
    <name evidence="2" type="ORF">PGLA1383_LOCUS40613</name>
</gene>
<accession>A0A813G8J1</accession>
<evidence type="ECO:0000313" key="3">
    <source>
        <dbReference type="Proteomes" id="UP000654075"/>
    </source>
</evidence>
<feature type="transmembrane region" description="Helical" evidence="1">
    <location>
        <begin position="297"/>
        <end position="321"/>
    </location>
</feature>
<keyword evidence="1" id="KW-1133">Transmembrane helix</keyword>
<feature type="transmembrane region" description="Helical" evidence="1">
    <location>
        <begin position="223"/>
        <end position="240"/>
    </location>
</feature>
<dbReference type="AlphaFoldDB" id="A0A813G8J1"/>
<comment type="caution">
    <text evidence="2">The sequence shown here is derived from an EMBL/GenBank/DDBJ whole genome shotgun (WGS) entry which is preliminary data.</text>
</comment>
<feature type="transmembrane region" description="Helical" evidence="1">
    <location>
        <begin position="341"/>
        <end position="366"/>
    </location>
</feature>
<name>A0A813G8J1_POLGL</name>
<evidence type="ECO:0008006" key="4">
    <source>
        <dbReference type="Google" id="ProtNLM"/>
    </source>
</evidence>
<keyword evidence="1" id="KW-0472">Membrane</keyword>
<dbReference type="PANTHER" id="PTHR33876">
    <property type="entry name" value="UNNAMED PRODUCT"/>
    <property type="match status" value="1"/>
</dbReference>
<keyword evidence="1" id="KW-0812">Transmembrane</keyword>
<dbReference type="OrthoDB" id="202825at2759"/>
<proteinExistence type="predicted"/>
<feature type="transmembrane region" description="Helical" evidence="1">
    <location>
        <begin position="101"/>
        <end position="119"/>
    </location>
</feature>
<dbReference type="PANTHER" id="PTHR33876:SF4">
    <property type="entry name" value="CHLOROPLAST PROTEIN FOR GROWTH AND FERTILITY 2"/>
    <property type="match status" value="1"/>
</dbReference>
<keyword evidence="3" id="KW-1185">Reference proteome</keyword>
<evidence type="ECO:0000313" key="2">
    <source>
        <dbReference type="EMBL" id="CAE8623334.1"/>
    </source>
</evidence>
<reference evidence="2" key="1">
    <citation type="submission" date="2021-02" db="EMBL/GenBank/DDBJ databases">
        <authorList>
            <person name="Dougan E. K."/>
            <person name="Rhodes N."/>
            <person name="Thang M."/>
            <person name="Chan C."/>
        </authorList>
    </citation>
    <scope>NUCLEOTIDE SEQUENCE</scope>
</reference>